<dbReference type="EC" id="3.1.-.-" evidence="5"/>
<keyword evidence="5" id="KW-0800">Toxin</keyword>
<evidence type="ECO:0000256" key="4">
    <source>
        <dbReference type="ARBA" id="ARBA00022801"/>
    </source>
</evidence>
<keyword evidence="1 5" id="KW-1277">Toxin-antitoxin system</keyword>
<comment type="cofactor">
    <cofactor evidence="5">
        <name>Mg(2+)</name>
        <dbReference type="ChEBI" id="CHEBI:18420"/>
    </cofactor>
</comment>
<evidence type="ECO:0000256" key="3">
    <source>
        <dbReference type="ARBA" id="ARBA00022723"/>
    </source>
</evidence>
<feature type="binding site" evidence="5">
    <location>
        <position position="92"/>
    </location>
    <ligand>
        <name>Mg(2+)</name>
        <dbReference type="ChEBI" id="CHEBI:18420"/>
    </ligand>
</feature>
<gene>
    <name evidence="5" type="primary">vapC</name>
    <name evidence="7" type="ORF">THSYN_09555</name>
</gene>
<evidence type="ECO:0000256" key="5">
    <source>
        <dbReference type="HAMAP-Rule" id="MF_00265"/>
    </source>
</evidence>
<dbReference type="Pfam" id="PF01850">
    <property type="entry name" value="PIN"/>
    <property type="match status" value="1"/>
</dbReference>
<comment type="function">
    <text evidence="5">Toxic component of a toxin-antitoxin (TA) system. An RNase.</text>
</comment>
<dbReference type="Gene3D" id="3.40.50.1010">
    <property type="entry name" value="5'-nuclease"/>
    <property type="match status" value="1"/>
</dbReference>
<organism evidence="7 8">
    <name type="scientific">Candidatus Thiodictyon syntrophicum</name>
    <dbReference type="NCBI Taxonomy" id="1166950"/>
    <lineage>
        <taxon>Bacteria</taxon>
        <taxon>Pseudomonadati</taxon>
        <taxon>Pseudomonadota</taxon>
        <taxon>Gammaproteobacteria</taxon>
        <taxon>Chromatiales</taxon>
        <taxon>Chromatiaceae</taxon>
        <taxon>Thiodictyon</taxon>
    </lineage>
</organism>
<evidence type="ECO:0000256" key="1">
    <source>
        <dbReference type="ARBA" id="ARBA00022649"/>
    </source>
</evidence>
<dbReference type="OrthoDB" id="199285at2"/>
<dbReference type="GO" id="GO:0016787">
    <property type="term" value="F:hydrolase activity"/>
    <property type="evidence" value="ECO:0007669"/>
    <property type="project" value="UniProtKB-KW"/>
</dbReference>
<feature type="domain" description="PIN" evidence="6">
    <location>
        <begin position="4"/>
        <end position="115"/>
    </location>
</feature>
<protein>
    <recommendedName>
        <fullName evidence="5">Ribonuclease VapC</fullName>
        <shortName evidence="5">RNase VapC</shortName>
        <ecNumber evidence="5">3.1.-.-</ecNumber>
    </recommendedName>
    <alternativeName>
        <fullName evidence="5">Toxin VapC</fullName>
    </alternativeName>
</protein>
<evidence type="ECO:0000313" key="8">
    <source>
        <dbReference type="Proteomes" id="UP000232638"/>
    </source>
</evidence>
<keyword evidence="5" id="KW-0460">Magnesium</keyword>
<keyword evidence="3 5" id="KW-0479">Metal-binding</keyword>
<name>A0A2K8U6J6_9GAMM</name>
<proteinExistence type="inferred from homology"/>
<dbReference type="GO" id="GO:0000287">
    <property type="term" value="F:magnesium ion binding"/>
    <property type="evidence" value="ECO:0007669"/>
    <property type="project" value="UniProtKB-UniRule"/>
</dbReference>
<dbReference type="GO" id="GO:0090729">
    <property type="term" value="F:toxin activity"/>
    <property type="evidence" value="ECO:0007669"/>
    <property type="project" value="UniProtKB-KW"/>
</dbReference>
<reference evidence="7 8" key="1">
    <citation type="submission" date="2017-03" db="EMBL/GenBank/DDBJ databases">
        <title>Complete genome sequence of Candidatus 'Thiodictyon syntrophicum' sp. nov. strain Cad16T, a photolithoautotroph purple sulfur bacterium isolated from an alpine meromictic lake.</title>
        <authorList>
            <person name="Luedin S.M."/>
            <person name="Pothier J.F."/>
            <person name="Danza F."/>
            <person name="Storelli N."/>
            <person name="Wittwer M."/>
            <person name="Tonolla M."/>
        </authorList>
    </citation>
    <scope>NUCLEOTIDE SEQUENCE [LARGE SCALE GENOMIC DNA]</scope>
    <source>
        <strain evidence="7 8">Cad16T</strain>
    </source>
</reference>
<dbReference type="HAMAP" id="MF_00265">
    <property type="entry name" value="VapC_Nob1"/>
    <property type="match status" value="1"/>
</dbReference>
<dbReference type="Proteomes" id="UP000232638">
    <property type="component" value="Chromosome"/>
</dbReference>
<keyword evidence="4 5" id="KW-0378">Hydrolase</keyword>
<dbReference type="InterPro" id="IPR022907">
    <property type="entry name" value="VapC_family"/>
</dbReference>
<dbReference type="EMBL" id="CP020370">
    <property type="protein sequence ID" value="AUB81175.1"/>
    <property type="molecule type" value="Genomic_DNA"/>
</dbReference>
<dbReference type="SUPFAM" id="SSF88723">
    <property type="entry name" value="PIN domain-like"/>
    <property type="match status" value="1"/>
</dbReference>
<comment type="similarity">
    <text evidence="5">Belongs to the PINc/VapC protein family.</text>
</comment>
<dbReference type="CDD" id="cd18686">
    <property type="entry name" value="PIN_VapC-like"/>
    <property type="match status" value="1"/>
</dbReference>
<dbReference type="InterPro" id="IPR029060">
    <property type="entry name" value="PIN-like_dom_sf"/>
</dbReference>
<evidence type="ECO:0000313" key="7">
    <source>
        <dbReference type="EMBL" id="AUB81175.1"/>
    </source>
</evidence>
<evidence type="ECO:0000259" key="6">
    <source>
        <dbReference type="Pfam" id="PF01850"/>
    </source>
</evidence>
<dbReference type="KEGG" id="tsy:THSYN_09555"/>
<dbReference type="RefSeq" id="WP_100918951.1">
    <property type="nucleotide sequence ID" value="NZ_CP020370.1"/>
</dbReference>
<dbReference type="AlphaFoldDB" id="A0A2K8U6J6"/>
<dbReference type="GO" id="GO:0004540">
    <property type="term" value="F:RNA nuclease activity"/>
    <property type="evidence" value="ECO:0007669"/>
    <property type="project" value="InterPro"/>
</dbReference>
<feature type="binding site" evidence="5">
    <location>
        <position position="6"/>
    </location>
    <ligand>
        <name>Mg(2+)</name>
        <dbReference type="ChEBI" id="CHEBI:18420"/>
    </ligand>
</feature>
<accession>A0A2K8U6J6</accession>
<sequence length="134" mass="15195">MALLVDTCGWIEWLTDDTLAESFRPYLENIDRLVVPTAIQFELYKWVCRERDSEQALRVIALTEQGRVIPLSTALALYAAELAIEHKLSFADAIIYATARQADVQLVTSDDHFEGLPWVIYFPKKPRGEGPLAD</sequence>
<evidence type="ECO:0000256" key="2">
    <source>
        <dbReference type="ARBA" id="ARBA00022722"/>
    </source>
</evidence>
<keyword evidence="8" id="KW-1185">Reference proteome</keyword>
<keyword evidence="2 5" id="KW-0540">Nuclease</keyword>
<dbReference type="InterPro" id="IPR002716">
    <property type="entry name" value="PIN_dom"/>
</dbReference>